<dbReference type="OrthoDB" id="9805728at2"/>
<protein>
    <submittedName>
        <fullName evidence="2">Beta-lactamase fold Zn-dependent hydrolase</fullName>
    </submittedName>
</protein>
<evidence type="ECO:0000313" key="2">
    <source>
        <dbReference type="EMBL" id="SAL32683.1"/>
    </source>
</evidence>
<dbReference type="Proteomes" id="UP000054893">
    <property type="component" value="Unassembled WGS sequence"/>
</dbReference>
<gene>
    <name evidence="2" type="ORF">AWB64_03033</name>
</gene>
<evidence type="ECO:0000313" key="3">
    <source>
        <dbReference type="Proteomes" id="UP000054893"/>
    </source>
</evidence>
<dbReference type="PANTHER" id="PTHR43546">
    <property type="entry name" value="UPF0173 METAL-DEPENDENT HYDROLASE MJ1163-RELATED"/>
    <property type="match status" value="1"/>
</dbReference>
<dbReference type="InterPro" id="IPR050114">
    <property type="entry name" value="UPF0173_UPF0282_UlaG_hydrolase"/>
</dbReference>
<dbReference type="InterPro" id="IPR001279">
    <property type="entry name" value="Metallo-B-lactamas"/>
</dbReference>
<organism evidence="2 3">
    <name type="scientific">Caballeronia sordidicola</name>
    <name type="common">Burkholderia sordidicola</name>
    <dbReference type="NCBI Taxonomy" id="196367"/>
    <lineage>
        <taxon>Bacteria</taxon>
        <taxon>Pseudomonadati</taxon>
        <taxon>Pseudomonadota</taxon>
        <taxon>Betaproteobacteria</taxon>
        <taxon>Burkholderiales</taxon>
        <taxon>Burkholderiaceae</taxon>
        <taxon>Caballeronia</taxon>
    </lineage>
</organism>
<dbReference type="Gene3D" id="3.60.15.10">
    <property type="entry name" value="Ribonuclease Z/Hydroxyacylglutathione hydrolase-like"/>
    <property type="match status" value="1"/>
</dbReference>
<feature type="domain" description="Metallo-beta-lactamase" evidence="1">
    <location>
        <begin position="51"/>
        <end position="255"/>
    </location>
</feature>
<name>A0A158GL62_CABSO</name>
<reference evidence="2 3" key="1">
    <citation type="submission" date="2016-01" db="EMBL/GenBank/DDBJ databases">
        <authorList>
            <person name="Oliw E.H."/>
        </authorList>
    </citation>
    <scope>NUCLEOTIDE SEQUENCE [LARGE SCALE GENOMIC DNA]</scope>
    <source>
        <strain evidence="2">LMG 22029</strain>
    </source>
</reference>
<dbReference type="EMBL" id="FCOC02000008">
    <property type="protein sequence ID" value="SAL32683.1"/>
    <property type="molecule type" value="Genomic_DNA"/>
</dbReference>
<keyword evidence="2" id="KW-0378">Hydrolase</keyword>
<accession>A0A158GL62</accession>
<dbReference type="InterPro" id="IPR036866">
    <property type="entry name" value="RibonucZ/Hydroxyglut_hydro"/>
</dbReference>
<evidence type="ECO:0000259" key="1">
    <source>
        <dbReference type="Pfam" id="PF12706"/>
    </source>
</evidence>
<dbReference type="RefSeq" id="WP_060856204.1">
    <property type="nucleotide sequence ID" value="NZ_FCOC02000008.1"/>
</dbReference>
<dbReference type="AlphaFoldDB" id="A0A158GL62"/>
<dbReference type="SUPFAM" id="SSF56281">
    <property type="entry name" value="Metallo-hydrolase/oxidoreductase"/>
    <property type="match status" value="1"/>
</dbReference>
<proteinExistence type="predicted"/>
<dbReference type="Pfam" id="PF12706">
    <property type="entry name" value="Lactamase_B_2"/>
    <property type="match status" value="1"/>
</dbReference>
<dbReference type="GO" id="GO:0016787">
    <property type="term" value="F:hydrolase activity"/>
    <property type="evidence" value="ECO:0007669"/>
    <property type="project" value="UniProtKB-KW"/>
</dbReference>
<dbReference type="PANTHER" id="PTHR43546:SF3">
    <property type="entry name" value="UPF0173 METAL-DEPENDENT HYDROLASE MJ1163"/>
    <property type="match status" value="1"/>
</dbReference>
<sequence>MSAGDVQLLTETFSTSLRERLADSGAAPRHGEVVLYWLGQAGFVIESGGFRMLIDPYLSDSLAQKYKGTKFPHTRMMAAPVLPDELDRLDVVLCTHRHTDHMDPGTLQPLGRQFQNLRFVVPAAVVDEAIKRCGVDSERLVPVNAGERIEVLPGCFVSPIASAHESLDRDAEGRYPWLGYAIEASGLRMYHSGDCVPYAGLDEAVSAFEPHVALLPVNGRDAERSGNGVPGNFTLDEAVALAKNSGARALIAHHYGLFDFNTIPADVIDQRIELEASGRLTLLRAQTGLAWRLKRASQPGAIV</sequence>